<name>A0AAV4LA95_9BACL</name>
<dbReference type="AlphaFoldDB" id="A0AAV4LA95"/>
<proteinExistence type="predicted"/>
<gene>
    <name evidence="1" type="ORF">DNHGIG_02510</name>
</gene>
<dbReference type="RefSeq" id="WP_282197969.1">
    <property type="nucleotide sequence ID" value="NZ_BOQE01000001.1"/>
</dbReference>
<reference evidence="1" key="1">
    <citation type="journal article" date="2023" name="Int. J. Syst. Evol. Microbiol.">
        <title>Collibacillus ludicampi gen. nov., sp. nov., a new soil bacterium of the family Alicyclobacillaceae.</title>
        <authorList>
            <person name="Jojima T."/>
            <person name="Ioku Y."/>
            <person name="Fukuta Y."/>
            <person name="Shirasaka N."/>
            <person name="Matsumura Y."/>
            <person name="Mori M."/>
        </authorList>
    </citation>
    <scope>NUCLEOTIDE SEQUENCE</scope>
    <source>
        <strain evidence="1">TP075</strain>
    </source>
</reference>
<dbReference type="Proteomes" id="UP001057291">
    <property type="component" value="Unassembled WGS sequence"/>
</dbReference>
<organism evidence="1 2">
    <name type="scientific">Collibacillus ludicampi</name>
    <dbReference type="NCBI Taxonomy" id="2771369"/>
    <lineage>
        <taxon>Bacteria</taxon>
        <taxon>Bacillati</taxon>
        <taxon>Bacillota</taxon>
        <taxon>Bacilli</taxon>
        <taxon>Bacillales</taxon>
        <taxon>Alicyclobacillaceae</taxon>
        <taxon>Collibacillus</taxon>
    </lineage>
</organism>
<sequence length="66" mass="7713">MYIKVTRQDIFNSFMISQLQGKKQDLLDMLAFSPDLAESEIAEINQLISLIDYRMEDINELMENVV</sequence>
<comment type="caution">
    <text evidence="1">The sequence shown here is derived from an EMBL/GenBank/DDBJ whole genome shotgun (WGS) entry which is preliminary data.</text>
</comment>
<evidence type="ECO:0000313" key="2">
    <source>
        <dbReference type="Proteomes" id="UP001057291"/>
    </source>
</evidence>
<dbReference type="EMBL" id="BOQE01000001">
    <property type="protein sequence ID" value="GIM44702.1"/>
    <property type="molecule type" value="Genomic_DNA"/>
</dbReference>
<keyword evidence="2" id="KW-1185">Reference proteome</keyword>
<protein>
    <submittedName>
        <fullName evidence="1">Uncharacterized protein</fullName>
    </submittedName>
</protein>
<evidence type="ECO:0000313" key="1">
    <source>
        <dbReference type="EMBL" id="GIM44702.1"/>
    </source>
</evidence>
<accession>A0AAV4LA95</accession>